<accession>A0ABW4JD03</accession>
<protein>
    <submittedName>
        <fullName evidence="1">Uncharacterized protein</fullName>
    </submittedName>
</protein>
<evidence type="ECO:0000313" key="1">
    <source>
        <dbReference type="EMBL" id="MFD1673340.1"/>
    </source>
</evidence>
<comment type="caution">
    <text evidence="1">The sequence shown here is derived from an EMBL/GenBank/DDBJ whole genome shotgun (WGS) entry which is preliminary data.</text>
</comment>
<dbReference type="RefSeq" id="WP_377940706.1">
    <property type="nucleotide sequence ID" value="NZ_JBHUCX010000004.1"/>
</dbReference>
<gene>
    <name evidence="1" type="ORF">ACFSB2_01205</name>
</gene>
<proteinExistence type="predicted"/>
<reference evidence="2" key="1">
    <citation type="journal article" date="2019" name="Int. J. Syst. Evol. Microbiol.">
        <title>The Global Catalogue of Microorganisms (GCM) 10K type strain sequencing project: providing services to taxonomists for standard genome sequencing and annotation.</title>
        <authorList>
            <consortium name="The Broad Institute Genomics Platform"/>
            <consortium name="The Broad Institute Genome Sequencing Center for Infectious Disease"/>
            <person name="Wu L."/>
            <person name="Ma J."/>
        </authorList>
    </citation>
    <scope>NUCLEOTIDE SEQUENCE [LARGE SCALE GENOMIC DNA]</scope>
    <source>
        <strain evidence="2">CGMCC 1.12286</strain>
    </source>
</reference>
<dbReference type="Proteomes" id="UP001597079">
    <property type="component" value="Unassembled WGS sequence"/>
</dbReference>
<sequence length="63" mass="7027">MAMFLTFYTGTRAPCAMRPARNIINMPANQGIADGAARKGTCEVIQFDRFHIPLGARRFWAPV</sequence>
<keyword evidence="2" id="KW-1185">Reference proteome</keyword>
<organism evidence="1 2">
    <name type="scientific">Alicyclobacillus fodiniaquatilis</name>
    <dbReference type="NCBI Taxonomy" id="1661150"/>
    <lineage>
        <taxon>Bacteria</taxon>
        <taxon>Bacillati</taxon>
        <taxon>Bacillota</taxon>
        <taxon>Bacilli</taxon>
        <taxon>Bacillales</taxon>
        <taxon>Alicyclobacillaceae</taxon>
        <taxon>Alicyclobacillus</taxon>
    </lineage>
</organism>
<dbReference type="EMBL" id="JBHUCX010000004">
    <property type="protein sequence ID" value="MFD1673340.1"/>
    <property type="molecule type" value="Genomic_DNA"/>
</dbReference>
<evidence type="ECO:0000313" key="2">
    <source>
        <dbReference type="Proteomes" id="UP001597079"/>
    </source>
</evidence>
<name>A0ABW4JD03_9BACL</name>